<gene>
    <name evidence="2" type="ORF">O1G21_02145</name>
</gene>
<dbReference type="Proteomes" id="UP001212821">
    <property type="component" value="Chromosome"/>
</dbReference>
<reference evidence="3" key="1">
    <citation type="submission" date="2022-12" db="EMBL/GenBank/DDBJ databases">
        <authorList>
            <person name="Mo P."/>
        </authorList>
    </citation>
    <scope>NUCLEOTIDE SEQUENCE [LARGE SCALE GENOMIC DNA]</scope>
    <source>
        <strain evidence="3">HUAS 3-15</strain>
    </source>
</reference>
<organism evidence="2 3">
    <name type="scientific">Kitasatospora cathayae</name>
    <dbReference type="NCBI Taxonomy" id="3004092"/>
    <lineage>
        <taxon>Bacteria</taxon>
        <taxon>Bacillati</taxon>
        <taxon>Actinomycetota</taxon>
        <taxon>Actinomycetes</taxon>
        <taxon>Kitasatosporales</taxon>
        <taxon>Streptomycetaceae</taxon>
        <taxon>Kitasatospora</taxon>
    </lineage>
</organism>
<keyword evidence="3" id="KW-1185">Reference proteome</keyword>
<evidence type="ECO:0000313" key="3">
    <source>
        <dbReference type="Proteomes" id="UP001212821"/>
    </source>
</evidence>
<dbReference type="RefSeq" id="WP_270140244.1">
    <property type="nucleotide sequence ID" value="NZ_CP115450.1"/>
</dbReference>
<proteinExistence type="predicted"/>
<evidence type="ECO:0000313" key="2">
    <source>
        <dbReference type="EMBL" id="WBP84766.1"/>
    </source>
</evidence>
<evidence type="ECO:0000256" key="1">
    <source>
        <dbReference type="SAM" id="MobiDB-lite"/>
    </source>
</evidence>
<name>A0ABY7PWL5_9ACTN</name>
<accession>A0ABY7PWL5</accession>
<protein>
    <submittedName>
        <fullName evidence="2">Uncharacterized protein</fullName>
    </submittedName>
</protein>
<sequence>MSGADLLGVAAGPGEDDHVGAPGLLLQEVPLAGGGQFDRQAVHRRQHRVQPRHLVSARAGQLAGDRARARDDGPGARSGA</sequence>
<feature type="compositionally biased region" description="Low complexity" evidence="1">
    <location>
        <begin position="52"/>
        <end position="64"/>
    </location>
</feature>
<feature type="compositionally biased region" description="Basic and acidic residues" evidence="1">
    <location>
        <begin position="65"/>
        <end position="74"/>
    </location>
</feature>
<feature type="region of interest" description="Disordered" evidence="1">
    <location>
        <begin position="44"/>
        <end position="80"/>
    </location>
</feature>
<dbReference type="EMBL" id="CP115450">
    <property type="protein sequence ID" value="WBP84766.1"/>
    <property type="molecule type" value="Genomic_DNA"/>
</dbReference>